<dbReference type="AlphaFoldDB" id="A0A1D8GLN6"/>
<reference evidence="1 2" key="1">
    <citation type="submission" date="2016-09" db="EMBL/GenBank/DDBJ databases">
        <title>Genomic analysis reveals versatility of anaerobic energy metabolism of Geosporobacter ferrireducens IRF9 of phylum Firmicutes.</title>
        <authorList>
            <person name="Kim S.-J."/>
        </authorList>
    </citation>
    <scope>NUCLEOTIDE SEQUENCE [LARGE SCALE GENOMIC DNA]</scope>
    <source>
        <strain evidence="1 2">IRF9</strain>
    </source>
</reference>
<dbReference type="Proteomes" id="UP000095743">
    <property type="component" value="Chromosome"/>
</dbReference>
<evidence type="ECO:0000313" key="1">
    <source>
        <dbReference type="EMBL" id="AOT71828.1"/>
    </source>
</evidence>
<dbReference type="KEGG" id="gfe:Gferi_21200"/>
<dbReference type="OrthoDB" id="9554296at2"/>
<protein>
    <submittedName>
        <fullName evidence="1">Uncharacterized protein</fullName>
    </submittedName>
</protein>
<proteinExistence type="predicted"/>
<name>A0A1D8GLN6_9FIRM</name>
<sequence>MKKKDKLDEFNFKNHAENMTTIIKYVMEYFNNYLNPEAYDYEKIKIEQTAIKIEQEIGSTFPKSKNFVVEYYKKCKARIDRILKSWLKDLKYFQLFYCTEDYVNVVNGFCDSAKMRGTGIEQYKDKLIILVQEIKENETEKPSRLTRGRGC</sequence>
<evidence type="ECO:0000313" key="2">
    <source>
        <dbReference type="Proteomes" id="UP000095743"/>
    </source>
</evidence>
<gene>
    <name evidence="1" type="ORF">Gferi_21200</name>
</gene>
<dbReference type="EMBL" id="CP017269">
    <property type="protein sequence ID" value="AOT71828.1"/>
    <property type="molecule type" value="Genomic_DNA"/>
</dbReference>
<accession>A0A1D8GLN6</accession>
<organism evidence="1 2">
    <name type="scientific">Geosporobacter ferrireducens</name>
    <dbReference type="NCBI Taxonomy" id="1424294"/>
    <lineage>
        <taxon>Bacteria</taxon>
        <taxon>Bacillati</taxon>
        <taxon>Bacillota</taxon>
        <taxon>Clostridia</taxon>
        <taxon>Peptostreptococcales</taxon>
        <taxon>Thermotaleaceae</taxon>
        <taxon>Geosporobacter</taxon>
    </lineage>
</organism>
<keyword evidence="2" id="KW-1185">Reference proteome</keyword>
<dbReference type="RefSeq" id="WP_069980062.1">
    <property type="nucleotide sequence ID" value="NZ_CP017269.1"/>
</dbReference>